<dbReference type="SUPFAM" id="SSF55326">
    <property type="entry name" value="PurM N-terminal domain-like"/>
    <property type="match status" value="1"/>
</dbReference>
<organism evidence="3 4">
    <name type="scientific">Methanimicrococcus blatticola</name>
    <dbReference type="NCBI Taxonomy" id="91560"/>
    <lineage>
        <taxon>Archaea</taxon>
        <taxon>Methanobacteriati</taxon>
        <taxon>Methanobacteriota</taxon>
        <taxon>Stenosarchaea group</taxon>
        <taxon>Methanomicrobia</taxon>
        <taxon>Methanosarcinales</taxon>
        <taxon>Methanosarcinaceae</taxon>
        <taxon>Methanimicrococcus</taxon>
    </lineage>
</organism>
<dbReference type="EMBL" id="SNYS01000005">
    <property type="protein sequence ID" value="TDQ71093.1"/>
    <property type="molecule type" value="Genomic_DNA"/>
</dbReference>
<keyword evidence="4" id="KW-1185">Reference proteome</keyword>
<feature type="domain" description="PurM-like C-terminal" evidence="2">
    <location>
        <begin position="234"/>
        <end position="387"/>
    </location>
</feature>
<accession>A0A484F6M5</accession>
<dbReference type="InterPro" id="IPR009186">
    <property type="entry name" value="Ni_metllenz_mat"/>
</dbReference>
<dbReference type="InterPro" id="IPR036676">
    <property type="entry name" value="PurM-like_C_sf"/>
</dbReference>
<dbReference type="PANTHER" id="PTHR30270:SF2">
    <property type="entry name" value="HYDROGENASE EXPRESSION_FORMATION PROTEIN"/>
    <property type="match status" value="1"/>
</dbReference>
<protein>
    <submittedName>
        <fullName evidence="3">Hydrogenase expression/formation protein</fullName>
    </submittedName>
</protein>
<dbReference type="InterPro" id="IPR006283">
    <property type="entry name" value="ThiL-like"/>
</dbReference>
<proteinExistence type="predicted"/>
<dbReference type="SUPFAM" id="SSF56042">
    <property type="entry name" value="PurM C-terminal domain-like"/>
    <property type="match status" value="1"/>
</dbReference>
<dbReference type="Pfam" id="PF00586">
    <property type="entry name" value="AIRS"/>
    <property type="match status" value="1"/>
</dbReference>
<name>A0A484F6M5_9EURY</name>
<feature type="domain" description="PurM-like N-terminal" evidence="1">
    <location>
        <begin position="106"/>
        <end position="208"/>
    </location>
</feature>
<reference evidence="3 4" key="1">
    <citation type="submission" date="2019-03" db="EMBL/GenBank/DDBJ databases">
        <title>Genomic Encyclopedia of Type Strains, Phase IV (KMG-IV): sequencing the most valuable type-strain genomes for metagenomic binning, comparative biology and taxonomic classification.</title>
        <authorList>
            <person name="Goeker M."/>
        </authorList>
    </citation>
    <scope>NUCLEOTIDE SEQUENCE [LARGE SCALE GENOMIC DNA]</scope>
    <source>
        <strain evidence="3 4">DSM 13328</strain>
    </source>
</reference>
<dbReference type="Gene3D" id="3.30.1330.10">
    <property type="entry name" value="PurM-like, N-terminal domain"/>
    <property type="match status" value="1"/>
</dbReference>
<evidence type="ECO:0000313" key="4">
    <source>
        <dbReference type="Proteomes" id="UP000294855"/>
    </source>
</evidence>
<dbReference type="Proteomes" id="UP000294855">
    <property type="component" value="Unassembled WGS sequence"/>
</dbReference>
<dbReference type="PANTHER" id="PTHR30270">
    <property type="entry name" value="THIAMINE-MONOPHOSPHATE KINASE"/>
    <property type="match status" value="1"/>
</dbReference>
<dbReference type="GO" id="GO:0009228">
    <property type="term" value="P:thiamine biosynthetic process"/>
    <property type="evidence" value="ECO:0007669"/>
    <property type="project" value="InterPro"/>
</dbReference>
<gene>
    <name evidence="3" type="ORF">C7391_0192</name>
</gene>
<dbReference type="Gene3D" id="3.90.650.10">
    <property type="entry name" value="PurM-like C-terminal domain"/>
    <property type="match status" value="1"/>
</dbReference>
<dbReference type="InterPro" id="IPR016188">
    <property type="entry name" value="PurM-like_N"/>
</dbReference>
<dbReference type="AlphaFoldDB" id="A0A484F6M5"/>
<comment type="caution">
    <text evidence="3">The sequence shown here is derived from an EMBL/GenBank/DDBJ whole genome shotgun (WGS) entry which is preliminary data.</text>
</comment>
<sequence length="455" mass="48693">MDLEGYAAHLIINNEKDAQAKLKEKIIEFKNKKIGDEEAEIFAAAVLKEAEAALAVKGDVFEYQKSGASMGEFGVGSRGAGDFYVHEKIGHVIGKTTAVLDSSNLDDSGVVTLEKDQDYLVVTVDGMHSRLSAFPFLAGFHVAKAALRDIYVMGAKPSAMLSDIHVADDGDTAMIFDHLAGIAAVSELSGIPLVTGSTLRIGGDMVIGERMTGCVGAVGAVNQNSLTARNKAAPGDLILMTEGTGGGTVTTAAIYSGYEKAAAVVDKTLNIDFLIAVQALLDSEEKWQTQIHVMTDVTNGGVRGDAYEISKEADVRLVFDDDALLQCVEPTVLEMFQTLEIDFRGVSIDSLLVICPPEIADPVIQTIKTAGVKMYVVGRVEEKQAGKFDTALIVGGVEKEFKPMFREAAYTPLKKAIGEKTPPDFDGMKKGIDAAADAAIEKKERIVKRIRNRKG</sequence>
<dbReference type="Pfam" id="PF02769">
    <property type="entry name" value="AIRS_C"/>
    <property type="match status" value="1"/>
</dbReference>
<dbReference type="PIRSF" id="PIRSF006346">
    <property type="entry name" value="Ni_metllenz_mat"/>
    <property type="match status" value="1"/>
</dbReference>
<dbReference type="CDD" id="cd02691">
    <property type="entry name" value="PurM-like2"/>
    <property type="match status" value="1"/>
</dbReference>
<dbReference type="OrthoDB" id="42306at2157"/>
<dbReference type="InterPro" id="IPR036921">
    <property type="entry name" value="PurM-like_N_sf"/>
</dbReference>
<evidence type="ECO:0000259" key="2">
    <source>
        <dbReference type="Pfam" id="PF02769"/>
    </source>
</evidence>
<dbReference type="InterPro" id="IPR010918">
    <property type="entry name" value="PurM-like_C_dom"/>
</dbReference>
<evidence type="ECO:0000259" key="1">
    <source>
        <dbReference type="Pfam" id="PF00586"/>
    </source>
</evidence>
<evidence type="ECO:0000313" key="3">
    <source>
        <dbReference type="EMBL" id="TDQ71093.1"/>
    </source>
</evidence>
<dbReference type="GO" id="GO:0009030">
    <property type="term" value="F:thiamine-phosphate kinase activity"/>
    <property type="evidence" value="ECO:0007669"/>
    <property type="project" value="InterPro"/>
</dbReference>